<accession>A0ABW2NT77</accession>
<dbReference type="PROSITE" id="PS51337">
    <property type="entry name" value="B12_BINDING_NTER"/>
    <property type="match status" value="1"/>
</dbReference>
<dbReference type="PANTHER" id="PTHR45833">
    <property type="entry name" value="METHIONINE SYNTHASE"/>
    <property type="match status" value="1"/>
</dbReference>
<dbReference type="CDD" id="cd02065">
    <property type="entry name" value="B12-binding_like"/>
    <property type="match status" value="1"/>
</dbReference>
<dbReference type="EMBL" id="JBHTCP010000047">
    <property type="protein sequence ID" value="MFC7372776.1"/>
    <property type="molecule type" value="Genomic_DNA"/>
</dbReference>
<dbReference type="Pfam" id="PF02310">
    <property type="entry name" value="B12-binding"/>
    <property type="match status" value="1"/>
</dbReference>
<dbReference type="InterPro" id="IPR050554">
    <property type="entry name" value="Met_Synthase/Corrinoid"/>
</dbReference>
<evidence type="ECO:0000259" key="3">
    <source>
        <dbReference type="PROSITE" id="PS51332"/>
    </source>
</evidence>
<protein>
    <submittedName>
        <fullName evidence="5">B12-binding domain-containing protein</fullName>
    </submittedName>
</protein>
<reference evidence="6" key="1">
    <citation type="journal article" date="2019" name="Int. J. Syst. Evol. Microbiol.">
        <title>The Global Catalogue of Microorganisms (GCM) 10K type strain sequencing project: providing services to taxonomists for standard genome sequencing and annotation.</title>
        <authorList>
            <consortium name="The Broad Institute Genomics Platform"/>
            <consortium name="The Broad Institute Genome Sequencing Center for Infectious Disease"/>
            <person name="Wu L."/>
            <person name="Ma J."/>
        </authorList>
    </citation>
    <scope>NUCLEOTIDE SEQUENCE [LARGE SCALE GENOMIC DNA]</scope>
    <source>
        <strain evidence="6">NBRC 106396</strain>
    </source>
</reference>
<dbReference type="SUPFAM" id="SSF52242">
    <property type="entry name" value="Cobalamin (vitamin B12)-binding domain"/>
    <property type="match status" value="1"/>
</dbReference>
<dbReference type="Gene3D" id="3.40.50.280">
    <property type="entry name" value="Cobalamin-binding domain"/>
    <property type="match status" value="1"/>
</dbReference>
<dbReference type="Gene3D" id="1.10.1240.10">
    <property type="entry name" value="Methionine synthase domain"/>
    <property type="match status" value="1"/>
</dbReference>
<dbReference type="SUPFAM" id="SSF47644">
    <property type="entry name" value="Methionine synthase domain"/>
    <property type="match status" value="1"/>
</dbReference>
<evidence type="ECO:0000313" key="5">
    <source>
        <dbReference type="EMBL" id="MFC7372776.1"/>
    </source>
</evidence>
<feature type="domain" description="B12-binding" evidence="3">
    <location>
        <begin position="87"/>
        <end position="214"/>
    </location>
</feature>
<evidence type="ECO:0000313" key="6">
    <source>
        <dbReference type="Proteomes" id="UP001596549"/>
    </source>
</evidence>
<organism evidence="5 6">
    <name type="scientific">Fictibacillus iocasae</name>
    <dbReference type="NCBI Taxonomy" id="2715437"/>
    <lineage>
        <taxon>Bacteria</taxon>
        <taxon>Bacillati</taxon>
        <taxon>Bacillota</taxon>
        <taxon>Bacilli</taxon>
        <taxon>Bacillales</taxon>
        <taxon>Fictibacillaceae</taxon>
        <taxon>Fictibacillus</taxon>
    </lineage>
</organism>
<comment type="caution">
    <text evidence="5">The sequence shown here is derived from an EMBL/GenBank/DDBJ whole genome shotgun (WGS) entry which is preliminary data.</text>
</comment>
<evidence type="ECO:0000259" key="4">
    <source>
        <dbReference type="PROSITE" id="PS51337"/>
    </source>
</evidence>
<dbReference type="InterPro" id="IPR036724">
    <property type="entry name" value="Cobalamin-bd_sf"/>
</dbReference>
<evidence type="ECO:0000256" key="2">
    <source>
        <dbReference type="ARBA" id="ARBA00023285"/>
    </source>
</evidence>
<dbReference type="PROSITE" id="PS51332">
    <property type="entry name" value="B12_BINDING"/>
    <property type="match status" value="1"/>
</dbReference>
<evidence type="ECO:0000256" key="1">
    <source>
        <dbReference type="ARBA" id="ARBA00022723"/>
    </source>
</evidence>
<name>A0ABW2NT77_9BACL</name>
<sequence>MDQTAKRLAHYFLEGNFDDALHTVREHQANYASLEVFSSLLTPAMKYIGELWENSEITVADEHLATAVCDMVISHLYQQLSTSQNERQKAMFFCLEGEEHYLGLKMVNRLFEEDGWDTKYFGSNLPLEYAVKTAAEWKPQVIGLSVSIAYHLPKLKAYVKELESLSCKPRVIVGGRMAEKYDLRPYCSENTVIIHNIQAIADWLRQYQLGDKANAIS</sequence>
<dbReference type="InterPro" id="IPR003759">
    <property type="entry name" value="Cbl-bd_cap"/>
</dbReference>
<gene>
    <name evidence="5" type="ORF">ACFQPF_14000</name>
</gene>
<keyword evidence="6" id="KW-1185">Reference proteome</keyword>
<dbReference type="Proteomes" id="UP001596549">
    <property type="component" value="Unassembled WGS sequence"/>
</dbReference>
<dbReference type="InterPro" id="IPR006158">
    <property type="entry name" value="Cobalamin-bd"/>
</dbReference>
<dbReference type="InterPro" id="IPR036594">
    <property type="entry name" value="Meth_synthase_dom"/>
</dbReference>
<dbReference type="Pfam" id="PF02607">
    <property type="entry name" value="B12-binding_2"/>
    <property type="match status" value="1"/>
</dbReference>
<keyword evidence="1" id="KW-0479">Metal-binding</keyword>
<proteinExistence type="predicted"/>
<feature type="domain" description="B12-binding N-terminal" evidence="4">
    <location>
        <begin position="1"/>
        <end position="88"/>
    </location>
</feature>
<dbReference type="PANTHER" id="PTHR45833:SF1">
    <property type="entry name" value="METHIONINE SYNTHASE"/>
    <property type="match status" value="1"/>
</dbReference>
<dbReference type="RefSeq" id="WP_379750342.1">
    <property type="nucleotide sequence ID" value="NZ_JBHTCP010000047.1"/>
</dbReference>
<keyword evidence="2" id="KW-0170">Cobalt</keyword>